<accession>A0A1H3CXZ6</accession>
<proteinExistence type="predicted"/>
<dbReference type="GO" id="GO:0005509">
    <property type="term" value="F:calcium ion binding"/>
    <property type="evidence" value="ECO:0007669"/>
    <property type="project" value="InterPro"/>
</dbReference>
<dbReference type="SUPFAM" id="SSF103647">
    <property type="entry name" value="TSP type-3 repeat"/>
    <property type="match status" value="1"/>
</dbReference>
<evidence type="ECO:0000313" key="3">
    <source>
        <dbReference type="Proteomes" id="UP000199595"/>
    </source>
</evidence>
<feature type="domain" description="CshA" evidence="1">
    <location>
        <begin position="687"/>
        <end position="765"/>
    </location>
</feature>
<organism evidence="2 3">
    <name type="scientific">Lutibacter oricola</name>
    <dbReference type="NCBI Taxonomy" id="762486"/>
    <lineage>
        <taxon>Bacteria</taxon>
        <taxon>Pseudomonadati</taxon>
        <taxon>Bacteroidota</taxon>
        <taxon>Flavobacteriia</taxon>
        <taxon>Flavobacteriales</taxon>
        <taxon>Flavobacteriaceae</taxon>
        <taxon>Lutibacter</taxon>
    </lineage>
</organism>
<sequence length="1105" mass="116035">MNNKLVIAIIFLLGVSFVGIKAQSPVESWTISSQSIGDVDSYSTYNFGQGDNVSIETVTYSGRVFTIPFPSQSYTIRRRDLTPNSSGVNVVGNKASFFIEHSGNTSVLLPGLPGVPGNIDLTSLLRDSDVNLGALDVFKNTGNNSGDEGPQNIERIDVIYQALTIGNSADLDLNGFLATEKSGNNPYKVAAILSVDSNGNPSSFGPLKTINSSSYGNPNVSSYNPGRKYAFYEDTNSDNYPTYVRSSTERMGVSIITFSDLGILPNQPFYGVSFFGDDVNDSYDLVDYNSFPSTTTTGADVHGGLGTIVTATGFDPLDDDGDGVINEYDICNGFDDNADNDNDNIPDGCDLDDDNDGILDTEECNATIGNTGPFTTTNTQFSFTGTGWNNSAILDAITIDGKSYTDFVVPDGYAEGFATANQNHVYEVTNNVNGNTGPTGDNISNPDWNNLILDAFQDRNVNHFQKQDGGIVASDYYNLYYNNPLLIGGDTFLFISERGGNNNTIIEAYDPSGAYLGSQIVLVANSANYLSTNVFAENGQEIKIAVYNISELGPVGSSIASLKVISNSTGDAADGKVFIYTDPLVCQDSDGDSIPDKFDNDSDNDGCPDALEGNASVTTAQLDGLGQITGGVDSNGVPSLVSGGQNDVSSTDDDVASSECTPVAQNDESLNNDTTENVTINVLEDNGSGVDSDPNGTLDASTVSITTTGAVDTTGDGDFDTLVVSGQGTWTLDEAGNITFDPVDGYIGNPTPINYTIEDDDGTVSNEATVTITYEQIPPVADDETAVTTINTPVTVDVLEGDVDPDGDDSNLVITEVNGTPITEGATVTLADGTEVTLTSGELVVTPPADSTDPISFVYTVEDEDGLTDEGQVDITLTQEPPVADDETAVTTINTPVTVDVLEGDVDPDGDDSNLVITEVNGTPITEGATVTLADGTEVTLTSGELVVTPPADSTDPISFVYTVEDEDGLTDEGQVDITLTQEPPVADDETAVTTINTPVTVDVLEGDVDPDGDDSNLVITEVNGTPITEGATVTLADGTEVTLTSGELVVTPPADSTDPISFVYTVEDEDGLTDEGQVDITLTQEPPVADDETAVTTINTPVTV</sequence>
<dbReference type="AlphaFoldDB" id="A0A1H3CXZ6"/>
<dbReference type="PROSITE" id="PS00018">
    <property type="entry name" value="EF_HAND_1"/>
    <property type="match status" value="1"/>
</dbReference>
<dbReference type="Pfam" id="PF17963">
    <property type="entry name" value="Big_9"/>
    <property type="match status" value="3"/>
</dbReference>
<dbReference type="InterPro" id="IPR026395">
    <property type="entry name" value="CshA_fibril"/>
</dbReference>
<dbReference type="Gene3D" id="4.10.1080.10">
    <property type="entry name" value="TSP type-3 repeat"/>
    <property type="match status" value="1"/>
</dbReference>
<dbReference type="EMBL" id="FNNJ01000007">
    <property type="protein sequence ID" value="SDX59092.1"/>
    <property type="molecule type" value="Genomic_DNA"/>
</dbReference>
<dbReference type="InterPro" id="IPR028974">
    <property type="entry name" value="TSP_type-3_rpt"/>
</dbReference>
<evidence type="ECO:0000259" key="1">
    <source>
        <dbReference type="Pfam" id="PF19076"/>
    </source>
</evidence>
<gene>
    <name evidence="2" type="ORF">SAMN05444411_1071</name>
</gene>
<name>A0A1H3CXZ6_9FLAO</name>
<dbReference type="STRING" id="762486.SAMN05444411_1071"/>
<evidence type="ECO:0000313" key="2">
    <source>
        <dbReference type="EMBL" id="SDX59092.1"/>
    </source>
</evidence>
<dbReference type="Proteomes" id="UP000199595">
    <property type="component" value="Unassembled WGS sequence"/>
</dbReference>
<reference evidence="2 3" key="1">
    <citation type="submission" date="2016-10" db="EMBL/GenBank/DDBJ databases">
        <authorList>
            <person name="de Groot N.N."/>
        </authorList>
    </citation>
    <scope>NUCLEOTIDE SEQUENCE [LARGE SCALE GENOMIC DNA]</scope>
    <source>
        <strain evidence="2 3">DSM 24956</strain>
    </source>
</reference>
<feature type="non-terminal residue" evidence="2">
    <location>
        <position position="1105"/>
    </location>
</feature>
<protein>
    <recommendedName>
        <fullName evidence="1">CshA domain-containing protein</fullName>
    </recommendedName>
</protein>
<dbReference type="Pfam" id="PF19076">
    <property type="entry name" value="CshA_repeat"/>
    <property type="match status" value="1"/>
</dbReference>
<keyword evidence="3" id="KW-1185">Reference proteome</keyword>
<dbReference type="InterPro" id="IPR018247">
    <property type="entry name" value="EF_Hand_1_Ca_BS"/>
</dbReference>